<reference evidence="2" key="1">
    <citation type="journal article" date="2020" name="Stud. Mycol.">
        <title>101 Dothideomycetes genomes: a test case for predicting lifestyles and emergence of pathogens.</title>
        <authorList>
            <person name="Haridas S."/>
            <person name="Albert R."/>
            <person name="Binder M."/>
            <person name="Bloem J."/>
            <person name="Labutti K."/>
            <person name="Salamov A."/>
            <person name="Andreopoulos B."/>
            <person name="Baker S."/>
            <person name="Barry K."/>
            <person name="Bills G."/>
            <person name="Bluhm B."/>
            <person name="Cannon C."/>
            <person name="Castanera R."/>
            <person name="Culley D."/>
            <person name="Daum C."/>
            <person name="Ezra D."/>
            <person name="Gonzalez J."/>
            <person name="Henrissat B."/>
            <person name="Kuo A."/>
            <person name="Liang C."/>
            <person name="Lipzen A."/>
            <person name="Lutzoni F."/>
            <person name="Magnuson J."/>
            <person name="Mondo S."/>
            <person name="Nolan M."/>
            <person name="Ohm R."/>
            <person name="Pangilinan J."/>
            <person name="Park H.-J."/>
            <person name="Ramirez L."/>
            <person name="Alfaro M."/>
            <person name="Sun H."/>
            <person name="Tritt A."/>
            <person name="Yoshinaga Y."/>
            <person name="Zwiers L.-H."/>
            <person name="Turgeon B."/>
            <person name="Goodwin S."/>
            <person name="Spatafora J."/>
            <person name="Crous P."/>
            <person name="Grigoriev I."/>
        </authorList>
    </citation>
    <scope>NUCLEOTIDE SEQUENCE</scope>
    <source>
        <strain evidence="2">CBS 115976</strain>
    </source>
</reference>
<keyword evidence="3" id="KW-1185">Reference proteome</keyword>
<protein>
    <submittedName>
        <fullName evidence="2">Uncharacterized protein</fullName>
    </submittedName>
</protein>
<organism evidence="2 3">
    <name type="scientific">Microthyrium microscopicum</name>
    <dbReference type="NCBI Taxonomy" id="703497"/>
    <lineage>
        <taxon>Eukaryota</taxon>
        <taxon>Fungi</taxon>
        <taxon>Dikarya</taxon>
        <taxon>Ascomycota</taxon>
        <taxon>Pezizomycotina</taxon>
        <taxon>Dothideomycetes</taxon>
        <taxon>Dothideomycetes incertae sedis</taxon>
        <taxon>Microthyriales</taxon>
        <taxon>Microthyriaceae</taxon>
        <taxon>Microthyrium</taxon>
    </lineage>
</organism>
<feature type="coiled-coil region" evidence="1">
    <location>
        <begin position="62"/>
        <end position="110"/>
    </location>
</feature>
<gene>
    <name evidence="2" type="ORF">BT63DRAFT_113193</name>
</gene>
<keyword evidence="1" id="KW-0175">Coiled coil</keyword>
<evidence type="ECO:0000313" key="3">
    <source>
        <dbReference type="Proteomes" id="UP000799302"/>
    </source>
</evidence>
<dbReference type="EMBL" id="MU004244">
    <property type="protein sequence ID" value="KAF2663849.1"/>
    <property type="molecule type" value="Genomic_DNA"/>
</dbReference>
<evidence type="ECO:0000256" key="1">
    <source>
        <dbReference type="SAM" id="Coils"/>
    </source>
</evidence>
<sequence length="227" mass="26009">MAPNDLQTLTLSTPPVFSDADLAFRLFAFLQRRETSLDDGRRAWLRKYEAIQCQEHVLQRRMISLEIRRLKLNRTMKSLESKEAQLLKEESALSERIEQLEAHIESLNKVRQQALHCKSTLAIRIKNDNITWTSLLSEADEAEMAMTMSINSLATRHGSLSGEIVDPLNLTGAFFMKNIWPINFSAPPIQYKVKRKHKAFNRKHINRSSLLALLTKVPASEDIQLGL</sequence>
<dbReference type="Proteomes" id="UP000799302">
    <property type="component" value="Unassembled WGS sequence"/>
</dbReference>
<evidence type="ECO:0000313" key="2">
    <source>
        <dbReference type="EMBL" id="KAF2663849.1"/>
    </source>
</evidence>
<accession>A0A6A6TUU8</accession>
<name>A0A6A6TUU8_9PEZI</name>
<proteinExistence type="predicted"/>
<dbReference type="AlphaFoldDB" id="A0A6A6TUU8"/>